<evidence type="ECO:0000256" key="2">
    <source>
        <dbReference type="ARBA" id="ARBA00016178"/>
    </source>
</evidence>
<dbReference type="GO" id="GO:0006260">
    <property type="term" value="P:DNA replication"/>
    <property type="evidence" value="ECO:0007669"/>
    <property type="project" value="UniProtKB-KW"/>
</dbReference>
<comment type="caution">
    <text evidence="14">The sequence shown here is derived from an EMBL/GenBank/DDBJ whole genome shotgun (WGS) entry which is preliminary data.</text>
</comment>
<feature type="domain" description="UmuC" evidence="13">
    <location>
        <begin position="224"/>
        <end position="467"/>
    </location>
</feature>
<dbReference type="InterPro" id="IPR036775">
    <property type="entry name" value="DNA_pol_Y-fam_lit_finger_sf"/>
</dbReference>
<dbReference type="Gene3D" id="1.10.150.810">
    <property type="match status" value="1"/>
</dbReference>
<dbReference type="EC" id="2.7.7.7" evidence="1"/>
<organism evidence="14 15">
    <name type="scientific">Nannochloropsis gaditana</name>
    <dbReference type="NCBI Taxonomy" id="72520"/>
    <lineage>
        <taxon>Eukaryota</taxon>
        <taxon>Sar</taxon>
        <taxon>Stramenopiles</taxon>
        <taxon>Ochrophyta</taxon>
        <taxon>Eustigmatophyceae</taxon>
        <taxon>Eustigmatales</taxon>
        <taxon>Monodopsidaceae</taxon>
        <taxon>Nannochloropsis</taxon>
    </lineage>
</organism>
<dbReference type="GO" id="GO:0003887">
    <property type="term" value="F:DNA-directed DNA polymerase activity"/>
    <property type="evidence" value="ECO:0007669"/>
    <property type="project" value="UniProtKB-KW"/>
</dbReference>
<feature type="region of interest" description="Disordered" evidence="12">
    <location>
        <begin position="1"/>
        <end position="57"/>
    </location>
</feature>
<dbReference type="Proteomes" id="UP000019335">
    <property type="component" value="Chromosome 1"/>
</dbReference>
<keyword evidence="7" id="KW-0227">DNA damage</keyword>
<dbReference type="InterPro" id="IPR050116">
    <property type="entry name" value="DNA_polymerase-Y"/>
</dbReference>
<dbReference type="SUPFAM" id="SSF100879">
    <property type="entry name" value="Lesion bypass DNA polymerase (Y-family), little finger domain"/>
    <property type="match status" value="1"/>
</dbReference>
<name>W7TTB7_9STRA</name>
<dbReference type="InterPro" id="IPR001126">
    <property type="entry name" value="UmuC"/>
</dbReference>
<keyword evidence="8" id="KW-0460">Magnesium</keyword>
<dbReference type="PROSITE" id="PS50173">
    <property type="entry name" value="UMUC"/>
    <property type="match status" value="1"/>
</dbReference>
<feature type="compositionally biased region" description="Polar residues" evidence="12">
    <location>
        <begin position="817"/>
        <end position="826"/>
    </location>
</feature>
<dbReference type="AlphaFoldDB" id="W7TTB7"/>
<dbReference type="PANTHER" id="PTHR11076">
    <property type="entry name" value="DNA REPAIR POLYMERASE UMUC / TRANSFERASE FAMILY MEMBER"/>
    <property type="match status" value="1"/>
</dbReference>
<evidence type="ECO:0000256" key="7">
    <source>
        <dbReference type="ARBA" id="ARBA00022763"/>
    </source>
</evidence>
<feature type="region of interest" description="Disordered" evidence="12">
    <location>
        <begin position="79"/>
        <end position="117"/>
    </location>
</feature>
<evidence type="ECO:0000313" key="15">
    <source>
        <dbReference type="Proteomes" id="UP000019335"/>
    </source>
</evidence>
<protein>
    <recommendedName>
        <fullName evidence="2">DNA polymerase kappa</fullName>
        <ecNumber evidence="1">2.7.7.7</ecNumber>
    </recommendedName>
</protein>
<dbReference type="Gene3D" id="1.10.150.20">
    <property type="entry name" value="5' to 3' exonuclease, C-terminal subdomain"/>
    <property type="match status" value="1"/>
</dbReference>
<feature type="compositionally biased region" description="Acidic residues" evidence="12">
    <location>
        <begin position="28"/>
        <end position="38"/>
    </location>
</feature>
<dbReference type="InterPro" id="IPR043502">
    <property type="entry name" value="DNA/RNA_pol_sf"/>
</dbReference>
<dbReference type="InterPro" id="IPR017961">
    <property type="entry name" value="DNA_pol_Y-fam_little_finger"/>
</dbReference>
<dbReference type="EMBL" id="AZIL01000035">
    <property type="protein sequence ID" value="EWM30435.1"/>
    <property type="molecule type" value="Genomic_DNA"/>
</dbReference>
<evidence type="ECO:0000256" key="8">
    <source>
        <dbReference type="ARBA" id="ARBA00022842"/>
    </source>
</evidence>
<feature type="region of interest" description="Disordered" evidence="12">
    <location>
        <begin position="753"/>
        <end position="826"/>
    </location>
</feature>
<dbReference type="GO" id="GO:0005634">
    <property type="term" value="C:nucleus"/>
    <property type="evidence" value="ECO:0007669"/>
    <property type="project" value="TreeGrafter"/>
</dbReference>
<evidence type="ECO:0000256" key="1">
    <source>
        <dbReference type="ARBA" id="ARBA00012417"/>
    </source>
</evidence>
<evidence type="ECO:0000259" key="13">
    <source>
        <dbReference type="PROSITE" id="PS50173"/>
    </source>
</evidence>
<dbReference type="GO" id="GO:0042276">
    <property type="term" value="P:error-prone translesion synthesis"/>
    <property type="evidence" value="ECO:0007669"/>
    <property type="project" value="TreeGrafter"/>
</dbReference>
<dbReference type="GO" id="GO:0046872">
    <property type="term" value="F:metal ion binding"/>
    <property type="evidence" value="ECO:0007669"/>
    <property type="project" value="UniProtKB-KW"/>
</dbReference>
<proteinExistence type="predicted"/>
<keyword evidence="3" id="KW-0808">Transferase</keyword>
<evidence type="ECO:0000256" key="9">
    <source>
        <dbReference type="ARBA" id="ARBA00022932"/>
    </source>
</evidence>
<dbReference type="Pfam" id="PF00817">
    <property type="entry name" value="IMS"/>
    <property type="match status" value="1"/>
</dbReference>
<keyword evidence="6" id="KW-0479">Metal-binding</keyword>
<dbReference type="GO" id="GO:0003684">
    <property type="term" value="F:damaged DNA binding"/>
    <property type="evidence" value="ECO:0007669"/>
    <property type="project" value="InterPro"/>
</dbReference>
<reference evidence="14 15" key="1">
    <citation type="journal article" date="2014" name="Mol. Plant">
        <title>Chromosome Scale Genome Assembly and Transcriptome Profiling of Nannochloropsis gaditana in Nitrogen Depletion.</title>
        <authorList>
            <person name="Corteggiani Carpinelli E."/>
            <person name="Telatin A."/>
            <person name="Vitulo N."/>
            <person name="Forcato C."/>
            <person name="D'Angelo M."/>
            <person name="Schiavon R."/>
            <person name="Vezzi A."/>
            <person name="Giacometti G.M."/>
            <person name="Morosinotto T."/>
            <person name="Valle G."/>
        </authorList>
    </citation>
    <scope>NUCLEOTIDE SEQUENCE [LARGE SCALE GENOMIC DNA]</scope>
    <source>
        <strain evidence="14 15">B-31</strain>
    </source>
</reference>
<dbReference type="Gene3D" id="3.40.1170.60">
    <property type="match status" value="1"/>
</dbReference>
<comment type="catalytic activity">
    <reaction evidence="11">
        <text>DNA(n) + a 2'-deoxyribonucleoside 5'-triphosphate = DNA(n+1) + diphosphate</text>
        <dbReference type="Rhea" id="RHEA:22508"/>
        <dbReference type="Rhea" id="RHEA-COMP:17339"/>
        <dbReference type="Rhea" id="RHEA-COMP:17340"/>
        <dbReference type="ChEBI" id="CHEBI:33019"/>
        <dbReference type="ChEBI" id="CHEBI:61560"/>
        <dbReference type="ChEBI" id="CHEBI:173112"/>
        <dbReference type="EC" id="2.7.7.7"/>
    </reaction>
</comment>
<accession>W7TTB7</accession>
<dbReference type="Gene3D" id="3.30.70.270">
    <property type="match status" value="1"/>
</dbReference>
<keyword evidence="9" id="KW-0239">DNA-directed DNA polymerase</keyword>
<keyword evidence="10" id="KW-0234">DNA repair</keyword>
<dbReference type="CDD" id="cd03586">
    <property type="entry name" value="PolY_Pol_IV_kappa"/>
    <property type="match status" value="1"/>
</dbReference>
<evidence type="ECO:0000256" key="12">
    <source>
        <dbReference type="SAM" id="MobiDB-lite"/>
    </source>
</evidence>
<evidence type="ECO:0000256" key="5">
    <source>
        <dbReference type="ARBA" id="ARBA00022705"/>
    </source>
</evidence>
<dbReference type="FunFam" id="3.40.1170.60:FF:000012">
    <property type="entry name" value="Putative DNA-directed polymerase kappa"/>
    <property type="match status" value="1"/>
</dbReference>
<evidence type="ECO:0000256" key="3">
    <source>
        <dbReference type="ARBA" id="ARBA00022679"/>
    </source>
</evidence>
<evidence type="ECO:0000256" key="10">
    <source>
        <dbReference type="ARBA" id="ARBA00023204"/>
    </source>
</evidence>
<dbReference type="PANTHER" id="PTHR11076:SF33">
    <property type="entry name" value="DNA POLYMERASE KAPPA"/>
    <property type="match status" value="1"/>
</dbReference>
<sequence length="826" mass="90422">MAGKNASMEDIVGNDADEEDFFFTQTQEDGDEVWESDMEDARGRNTSSASPSALGANSDTVIQRSGHTKHCLSSAEKKVVHSEQNTSALPLPDGADAVISRTSPSHSFPRSTSGPQKTASTCYVAALDSTRHTRHFYTFLGDKAGMDEKKRSREEVERIVHEASKNSKFFLAQQRNDLKVQERIQVMQSKLNMLSEPLRRSLEAEADRELAAAEKAYRTWRQVCVVVDLDAFFTSVEERDEPALREVPFAVGGGVISTANYEARKYGVRSAMPLFIARKLCPQLLVRSTRFEAYQTVAEQTRAIFRDYDPRFRAGSLDEAYLDLTAYVHAAVGDQGGEPPTPEEKPGTPLFAPVTALSSGFRGVEDNEGEGGAAWGAMGVDEEEEEVRERAIQEREASYWGVAERVVEEIRRRIHGVTGVTASAGIATSFCLAKMASNENKPNGQFRVGDVASFLRDAPVRKVSGIGRITERCLVAGLDVQTCFQLWAKRALLYHVYTPQTARWLLCKSVGLDGGGLVDPEEGPGGQRTGRKGISRERTFAALSRKEDLLEKLRLICDSLAADMAREGLKAKNLTLKLKSSDFAVTTRAKNCAFYVSTSQELYQHALSLLLPQLPVTLRLMGVRASHFQPKPQAPPKGQGCLEAYVATGLEAAMAERPPSGSAKRVASPSSLGRPPRLGESGSFSTGPPLLVVDADLLSPAGGGKEATRATVTKQVPVYTCPLCNQRLSVVLSELNRHVDSCLRESDPYFLEKEMPEESKKGDVHRAGTKPCDAEDKATANKKSRRSENVNCSSRGGKKKKLPPARPDAKPLEHFFGSNSRRPTTM</sequence>
<feature type="region of interest" description="Disordered" evidence="12">
    <location>
        <begin position="656"/>
        <end position="687"/>
    </location>
</feature>
<dbReference type="Gene3D" id="3.30.1490.100">
    <property type="entry name" value="DNA polymerase, Y-family, little finger domain"/>
    <property type="match status" value="1"/>
</dbReference>
<dbReference type="InterPro" id="IPR022880">
    <property type="entry name" value="DNApol_IV"/>
</dbReference>
<dbReference type="SUPFAM" id="SSF56672">
    <property type="entry name" value="DNA/RNA polymerases"/>
    <property type="match status" value="1"/>
</dbReference>
<dbReference type="Pfam" id="PF11799">
    <property type="entry name" value="IMS_C"/>
    <property type="match status" value="1"/>
</dbReference>
<dbReference type="InterPro" id="IPR043128">
    <property type="entry name" value="Rev_trsase/Diguanyl_cyclase"/>
</dbReference>
<evidence type="ECO:0000256" key="11">
    <source>
        <dbReference type="ARBA" id="ARBA00049244"/>
    </source>
</evidence>
<keyword evidence="4" id="KW-0548">Nucleotidyltransferase</keyword>
<feature type="compositionally biased region" description="Polar residues" evidence="12">
    <location>
        <begin position="44"/>
        <end position="57"/>
    </location>
</feature>
<dbReference type="FunFam" id="3.30.1490.100:FF:000004">
    <property type="entry name" value="DNA polymerase IV"/>
    <property type="match status" value="1"/>
</dbReference>
<feature type="compositionally biased region" description="Basic and acidic residues" evidence="12">
    <location>
        <begin position="753"/>
        <end position="779"/>
    </location>
</feature>
<evidence type="ECO:0000256" key="4">
    <source>
        <dbReference type="ARBA" id="ARBA00022695"/>
    </source>
</evidence>
<feature type="compositionally biased region" description="Polar residues" evidence="12">
    <location>
        <begin position="100"/>
        <end position="117"/>
    </location>
</feature>
<evidence type="ECO:0000256" key="6">
    <source>
        <dbReference type="ARBA" id="ARBA00022723"/>
    </source>
</evidence>
<dbReference type="Gene3D" id="3.30.160.60">
    <property type="entry name" value="Classic Zinc Finger"/>
    <property type="match status" value="1"/>
</dbReference>
<keyword evidence="5" id="KW-0235">DNA replication</keyword>
<gene>
    <name evidence="14" type="ORF">Naga_100321g4</name>
</gene>
<keyword evidence="15" id="KW-1185">Reference proteome</keyword>
<evidence type="ECO:0000313" key="14">
    <source>
        <dbReference type="EMBL" id="EWM30435.1"/>
    </source>
</evidence>
<dbReference type="GO" id="GO:0006281">
    <property type="term" value="P:DNA repair"/>
    <property type="evidence" value="ECO:0007669"/>
    <property type="project" value="UniProtKB-KW"/>
</dbReference>
<dbReference type="OrthoDB" id="1747274at2759"/>